<dbReference type="RefSeq" id="WP_147385356.1">
    <property type="nucleotide sequence ID" value="NZ_OMOH01000004.1"/>
</dbReference>
<protein>
    <submittedName>
        <fullName evidence="1">Uncharacterized protein</fullName>
    </submittedName>
</protein>
<dbReference type="AlphaFoldDB" id="A0A375I0H5"/>
<dbReference type="OrthoDB" id="5103427at2"/>
<sequence>MTSGQAPLRFGQLPVIDGVATNAVVYHSYRKRLDLSPALGQFLLLARMQQLRPVLVTDEDAALSRLLGFEMAASMGSWVTMRADGHMMDALTGRDLDTLDQLDDPVAMSRLPRLDMPGVDPQAAGAVGFDIMVHHRATEELRVGSLAELVFATLGAPAPDLLGFTEPLSRPWDRRALTMDARRHMPSTPIYRLSAPAPGAVATLQYERGASGLSEHLCGTVPIGSYGEAVERAVELSTAVLRRVHEAFTPVFAMTTLIDDDPDGYQHVRSRRPEYPLGIMAGPWAIKESGLDVDEIVTRHGGMRLGRSLLPTVLVPFFGDEAPWRQLCDVFRSVGLPGLSHALGLDGNGVGNGR</sequence>
<name>A0A375I0H5_9ACTN</name>
<proteinExistence type="predicted"/>
<dbReference type="Proteomes" id="UP000265962">
    <property type="component" value="Unassembled WGS sequence"/>
</dbReference>
<dbReference type="EMBL" id="OMOH01000004">
    <property type="protein sequence ID" value="SPF68130.1"/>
    <property type="molecule type" value="Genomic_DNA"/>
</dbReference>
<reference evidence="2" key="1">
    <citation type="submission" date="2018-02" db="EMBL/GenBank/DDBJ databases">
        <authorList>
            <person name="Hornung B."/>
        </authorList>
    </citation>
    <scope>NUCLEOTIDE SEQUENCE [LARGE SCALE GENOMIC DNA]</scope>
</reference>
<organism evidence="1 2">
    <name type="scientific">Propionibacterium ruminifibrarum</name>
    <dbReference type="NCBI Taxonomy" id="1962131"/>
    <lineage>
        <taxon>Bacteria</taxon>
        <taxon>Bacillati</taxon>
        <taxon>Actinomycetota</taxon>
        <taxon>Actinomycetes</taxon>
        <taxon>Propionibacteriales</taxon>
        <taxon>Propionibacteriaceae</taxon>
        <taxon>Propionibacterium</taxon>
    </lineage>
</organism>
<evidence type="ECO:0000313" key="1">
    <source>
        <dbReference type="EMBL" id="SPF68130.1"/>
    </source>
</evidence>
<accession>A0A375I0H5</accession>
<dbReference type="Pfam" id="PF19674">
    <property type="entry name" value="DUF6177"/>
    <property type="match status" value="1"/>
</dbReference>
<evidence type="ECO:0000313" key="2">
    <source>
        <dbReference type="Proteomes" id="UP000265962"/>
    </source>
</evidence>
<gene>
    <name evidence="1" type="ORF">PROPJV5_1073</name>
</gene>
<keyword evidence="2" id="KW-1185">Reference proteome</keyword>
<dbReference type="InterPro" id="IPR046175">
    <property type="entry name" value="DUF6177"/>
</dbReference>